<protein>
    <recommendedName>
        <fullName evidence="2">FecR protein domain-containing protein</fullName>
    </recommendedName>
</protein>
<dbReference type="PANTHER" id="PTHR38731">
    <property type="entry name" value="LIPL45-RELATED LIPOPROTEIN-RELATED"/>
    <property type="match status" value="1"/>
</dbReference>
<dbReference type="AlphaFoldDB" id="A0A0F9KCI9"/>
<dbReference type="PANTHER" id="PTHR38731:SF1">
    <property type="entry name" value="FECR PROTEIN DOMAIN-CONTAINING PROTEIN"/>
    <property type="match status" value="1"/>
</dbReference>
<gene>
    <name evidence="3" type="ORF">LCGC14_1720200</name>
</gene>
<reference evidence="3" key="1">
    <citation type="journal article" date="2015" name="Nature">
        <title>Complex archaea that bridge the gap between prokaryotes and eukaryotes.</title>
        <authorList>
            <person name="Spang A."/>
            <person name="Saw J.H."/>
            <person name="Jorgensen S.L."/>
            <person name="Zaremba-Niedzwiedzka K."/>
            <person name="Martijn J."/>
            <person name="Lind A.E."/>
            <person name="van Eijk R."/>
            <person name="Schleper C."/>
            <person name="Guy L."/>
            <person name="Ettema T.J."/>
        </authorList>
    </citation>
    <scope>NUCLEOTIDE SEQUENCE</scope>
</reference>
<dbReference type="PROSITE" id="PS51257">
    <property type="entry name" value="PROKAR_LIPOPROTEIN"/>
    <property type="match status" value="1"/>
</dbReference>
<dbReference type="InterPro" id="IPR006860">
    <property type="entry name" value="FecR"/>
</dbReference>
<feature type="compositionally biased region" description="Polar residues" evidence="1">
    <location>
        <begin position="273"/>
        <end position="284"/>
    </location>
</feature>
<dbReference type="Pfam" id="PF04773">
    <property type="entry name" value="FecR"/>
    <property type="match status" value="1"/>
</dbReference>
<evidence type="ECO:0000313" key="3">
    <source>
        <dbReference type="EMBL" id="KKM12442.1"/>
    </source>
</evidence>
<accession>A0A0F9KCI9</accession>
<dbReference type="EMBL" id="LAZR01015467">
    <property type="protein sequence ID" value="KKM12442.1"/>
    <property type="molecule type" value="Genomic_DNA"/>
</dbReference>
<evidence type="ECO:0000259" key="2">
    <source>
        <dbReference type="Pfam" id="PF04773"/>
    </source>
</evidence>
<evidence type="ECO:0000256" key="1">
    <source>
        <dbReference type="SAM" id="MobiDB-lite"/>
    </source>
</evidence>
<proteinExistence type="predicted"/>
<name>A0A0F9KCI9_9ZZZZ</name>
<sequence length="284" mass="31500">MNIKRHALLLILLAVFFVYSCGQKEIIEVKLPEGKTAEVIFVVGDVFVTSSSGAWIRVDVGDVLEEGVKIKTEANSYLELVLSSGTVFRMKDRSELQLVMLPVDENQNRSLIKLVTGDLFTKAQKITYKSEDSVVTSTATLGVRGTEFLVHVENGSSEGFTEVLVSDGIVNVKMNIQVPQRSGLPREIKSVLNKIDRGVKLRKGTRITISGQKVSDLSGSITELSRKDEISDAEIARLKEESILTFVPMTEDDKKRIEGRPDDHDHPQRTRQLETGSSAPSQER</sequence>
<feature type="domain" description="FecR protein" evidence="2">
    <location>
        <begin position="69"/>
        <end position="170"/>
    </location>
</feature>
<comment type="caution">
    <text evidence="3">The sequence shown here is derived from an EMBL/GenBank/DDBJ whole genome shotgun (WGS) entry which is preliminary data.</text>
</comment>
<organism evidence="3">
    <name type="scientific">marine sediment metagenome</name>
    <dbReference type="NCBI Taxonomy" id="412755"/>
    <lineage>
        <taxon>unclassified sequences</taxon>
        <taxon>metagenomes</taxon>
        <taxon>ecological metagenomes</taxon>
    </lineage>
</organism>
<feature type="compositionally biased region" description="Basic and acidic residues" evidence="1">
    <location>
        <begin position="251"/>
        <end position="272"/>
    </location>
</feature>
<dbReference type="Gene3D" id="2.60.120.1440">
    <property type="match status" value="1"/>
</dbReference>
<feature type="region of interest" description="Disordered" evidence="1">
    <location>
        <begin position="249"/>
        <end position="284"/>
    </location>
</feature>